<keyword evidence="1" id="KW-0547">Nucleotide-binding</keyword>
<accession>A0A1L5YBE8</accession>
<evidence type="ECO:0000256" key="2">
    <source>
        <dbReference type="ARBA" id="ARBA00022840"/>
    </source>
</evidence>
<dbReference type="PRINTS" id="PR00301">
    <property type="entry name" value="HEATSHOCK70"/>
</dbReference>
<reference evidence="3" key="1">
    <citation type="journal article" date="2017" name="Protist">
        <title>Diversity of the Photosynthetic Paulinella Species, with the Description of Paulinella micropora sp. nov. and the Chromatophore Genome Sequence for strain KR01.</title>
        <authorList>
            <person name="Lhee D."/>
            <person name="Yang E.C."/>
            <person name="Kim J.I."/>
            <person name="Nakayama T."/>
            <person name="Zuccarello G."/>
            <person name="Andersen R.A."/>
            <person name="Yoon H.S."/>
        </authorList>
    </citation>
    <scope>NUCLEOTIDE SEQUENCE</scope>
    <source>
        <strain evidence="3">KR01</strain>
    </source>
</reference>
<dbReference type="GO" id="GO:0140662">
    <property type="term" value="F:ATP-dependent protein folding chaperone"/>
    <property type="evidence" value="ECO:0007669"/>
    <property type="project" value="InterPro"/>
</dbReference>
<evidence type="ECO:0000313" key="3">
    <source>
        <dbReference type="EMBL" id="APP88010.1"/>
    </source>
</evidence>
<dbReference type="InterPro" id="IPR013126">
    <property type="entry name" value="Hsp_70_fam"/>
</dbReference>
<organism evidence="3">
    <name type="scientific">Paulinella micropora</name>
    <dbReference type="NCBI Taxonomy" id="1928728"/>
    <lineage>
        <taxon>Eukaryota</taxon>
        <taxon>Sar</taxon>
        <taxon>Rhizaria</taxon>
        <taxon>Cercozoa</taxon>
        <taxon>Imbricatea</taxon>
        <taxon>Silicofilosea</taxon>
        <taxon>Euglyphida</taxon>
        <taxon>Paulinellidae</taxon>
        <taxon>Paulinella</taxon>
    </lineage>
</organism>
<keyword evidence="3" id="KW-0934">Plastid</keyword>
<dbReference type="EMBL" id="KX897545">
    <property type="protein sequence ID" value="APP88010.1"/>
    <property type="molecule type" value="Genomic_DNA"/>
</dbReference>
<dbReference type="AlphaFoldDB" id="A0A1L5YBE8"/>
<dbReference type="InterPro" id="IPR043129">
    <property type="entry name" value="ATPase_NBD"/>
</dbReference>
<dbReference type="PANTHER" id="PTHR42749:SF1">
    <property type="entry name" value="CELL SHAPE-DETERMINING PROTEIN MREB"/>
    <property type="match status" value="1"/>
</dbReference>
<dbReference type="Gene3D" id="3.90.640.10">
    <property type="entry name" value="Actin, Chain A, domain 4"/>
    <property type="match status" value="1"/>
</dbReference>
<sequence>MITLVIARTTIFMTNSLAIDIGSTTTVVTFQSTSDPQPEVLKIPPFTSNRLQTIPSMLWVDSQYDERPKIGRQVLEAGLDISQDPRLHRDFKRWIGTSSERTNSYVSRRNMLSPEQAGELLLLKIWTHLPNNILPDRLILTAPVDGKNRYKNYRSWLLAATASLDVNEIALVDEPTAAAIGAQLSPGSIVLVIDIGGSTIDIALVKLQGGEGRAAPLPNLLHFGGRELNKNTQELSCAEVISKAGLPLGGRDIDFWIASKIAPMVEVAKQPALLKSAERLKCQLSINQSATDTWIPNGALTRTDLTLDRYTLDNVLHERGLLLALDGLLERVLATGKQHGLKASQIDAILPVGGTTRIPNIQRWLQERCGYWPLLDEHPIEAVARGALSLVPKVKLKDSLTRGVSLRCWNQRSRNHNWYPLFIAGQSWPTSSDLTIKLACGENDQKEIALEFGEPDMDQQVEIIFRDEVPELQSTFKSNSSVKSWVTIPLRIYLNPPGKLSEDRLQLSFRINERGQIIMIGQDLITHRSIGPIILGFIR</sequence>
<keyword evidence="2" id="KW-0067">ATP-binding</keyword>
<name>A0A1L5YBE8_9EUKA</name>
<proteinExistence type="predicted"/>
<gene>
    <name evidence="3" type="ORF">PCKR_214</name>
</gene>
<dbReference type="Pfam" id="PF00012">
    <property type="entry name" value="HSP70"/>
    <property type="match status" value="1"/>
</dbReference>
<dbReference type="Gene3D" id="3.30.420.40">
    <property type="match status" value="2"/>
</dbReference>
<protein>
    <submittedName>
        <fullName evidence="3">Putative DnaK-type molecular chaperone</fullName>
    </submittedName>
</protein>
<dbReference type="PANTHER" id="PTHR42749">
    <property type="entry name" value="CELL SHAPE-DETERMINING PROTEIN MREB"/>
    <property type="match status" value="1"/>
</dbReference>
<evidence type="ECO:0000256" key="1">
    <source>
        <dbReference type="ARBA" id="ARBA00022741"/>
    </source>
</evidence>
<dbReference type="GO" id="GO:0005524">
    <property type="term" value="F:ATP binding"/>
    <property type="evidence" value="ECO:0007669"/>
    <property type="project" value="UniProtKB-KW"/>
</dbReference>
<geneLocation type="plastid" evidence="3"/>
<dbReference type="SUPFAM" id="SSF53067">
    <property type="entry name" value="Actin-like ATPase domain"/>
    <property type="match status" value="2"/>
</dbReference>